<evidence type="ECO:0000313" key="2">
    <source>
        <dbReference type="Proteomes" id="UP000199274"/>
    </source>
</evidence>
<gene>
    <name evidence="1" type="ORF">SAMN04488062_11768</name>
</gene>
<evidence type="ECO:0000313" key="1">
    <source>
        <dbReference type="EMBL" id="SDH91138.1"/>
    </source>
</evidence>
<accession>A0A1G8G9P7</accession>
<name>A0A1G8G9P7_9FLAO</name>
<dbReference type="RefSeq" id="WP_091258631.1">
    <property type="nucleotide sequence ID" value="NZ_FNDB01000017.1"/>
</dbReference>
<organism evidence="1 2">
    <name type="scientific">Flavobacterium omnivorum</name>
    <dbReference type="NCBI Taxonomy" id="178355"/>
    <lineage>
        <taxon>Bacteria</taxon>
        <taxon>Pseudomonadati</taxon>
        <taxon>Bacteroidota</taxon>
        <taxon>Flavobacteriia</taxon>
        <taxon>Flavobacteriales</taxon>
        <taxon>Flavobacteriaceae</taxon>
        <taxon>Flavobacterium</taxon>
    </lineage>
</organism>
<dbReference type="EMBL" id="FNDB01000017">
    <property type="protein sequence ID" value="SDH91138.1"/>
    <property type="molecule type" value="Genomic_DNA"/>
</dbReference>
<proteinExistence type="predicted"/>
<reference evidence="2" key="1">
    <citation type="submission" date="2016-10" db="EMBL/GenBank/DDBJ databases">
        <authorList>
            <person name="Varghese N."/>
            <person name="Submissions S."/>
        </authorList>
    </citation>
    <scope>NUCLEOTIDE SEQUENCE [LARGE SCALE GENOMIC DNA]</scope>
    <source>
        <strain evidence="2">CGMCC 1.2747</strain>
    </source>
</reference>
<dbReference type="AlphaFoldDB" id="A0A1G8G9P7"/>
<dbReference type="OrthoDB" id="1363777at2"/>
<keyword evidence="2" id="KW-1185">Reference proteome</keyword>
<dbReference type="PROSITE" id="PS51257">
    <property type="entry name" value="PROKAR_LIPOPROTEIN"/>
    <property type="match status" value="1"/>
</dbReference>
<sequence length="233" mass="27084">MKRLHFIIIAAILMISCAPKYDKSLGVPTNPISKINDTLSEKYVVVSDFLDTKIKDRSKKIMIMSQKINTNMTLRILRLNEIYALDSIDSKKNYEDKTFYKEADWEIARKKYSKNSVTEIENATDRGGACCWVADNFNYKNVIFEELRIGSTAFIEKYMSSKLTDIEKNIFGTLNYDFYSFSEPIYYENRECLIFTFHKGYIDGLSGSSEIIIYKKKKGKWVQTHIGVPNWIS</sequence>
<protein>
    <submittedName>
        <fullName evidence="1">Uncharacterized protein</fullName>
    </submittedName>
</protein>
<dbReference type="Proteomes" id="UP000199274">
    <property type="component" value="Unassembled WGS sequence"/>
</dbReference>